<keyword evidence="2" id="KW-1185">Reference proteome</keyword>
<dbReference type="InterPro" id="IPR011738">
    <property type="entry name" value="Phage_CHP"/>
</dbReference>
<dbReference type="InterPro" id="IPR021146">
    <property type="entry name" value="Phage_gp6-like_head-tail"/>
</dbReference>
<dbReference type="NCBIfam" id="TIGR02215">
    <property type="entry name" value="phage_chp_gp8"/>
    <property type="match status" value="1"/>
</dbReference>
<evidence type="ECO:0000313" key="1">
    <source>
        <dbReference type="EMBL" id="MFC5067797.1"/>
    </source>
</evidence>
<accession>A0ABV9Z1X3</accession>
<name>A0ABV9Z1X3_9HYPH</name>
<dbReference type="EMBL" id="JBHSJF010000006">
    <property type="protein sequence ID" value="MFC5067797.1"/>
    <property type="molecule type" value="Genomic_DNA"/>
</dbReference>
<organism evidence="1 2">
    <name type="scientific">Flaviflagellibacter deserti</name>
    <dbReference type="NCBI Taxonomy" id="2267266"/>
    <lineage>
        <taxon>Bacteria</taxon>
        <taxon>Pseudomonadati</taxon>
        <taxon>Pseudomonadota</taxon>
        <taxon>Alphaproteobacteria</taxon>
        <taxon>Hyphomicrobiales</taxon>
        <taxon>Flaviflagellibacter</taxon>
    </lineage>
</organism>
<dbReference type="NCBIfam" id="TIGR01560">
    <property type="entry name" value="put_DNA_pack"/>
    <property type="match status" value="2"/>
</dbReference>
<dbReference type="Pfam" id="PF05135">
    <property type="entry name" value="Phage_connect_1"/>
    <property type="match status" value="1"/>
</dbReference>
<dbReference type="Proteomes" id="UP001595796">
    <property type="component" value="Unassembled WGS sequence"/>
</dbReference>
<protein>
    <submittedName>
        <fullName evidence="1">Head-tail connector protein</fullName>
    </submittedName>
</protein>
<dbReference type="RefSeq" id="WP_114956626.1">
    <property type="nucleotide sequence ID" value="NZ_JBHSJF010000006.1"/>
</dbReference>
<reference evidence="2" key="1">
    <citation type="journal article" date="2019" name="Int. J. Syst. Evol. Microbiol.">
        <title>The Global Catalogue of Microorganisms (GCM) 10K type strain sequencing project: providing services to taxonomists for standard genome sequencing and annotation.</title>
        <authorList>
            <consortium name="The Broad Institute Genomics Platform"/>
            <consortium name="The Broad Institute Genome Sequencing Center for Infectious Disease"/>
            <person name="Wu L."/>
            <person name="Ma J."/>
        </authorList>
    </citation>
    <scope>NUCLEOTIDE SEQUENCE [LARGE SCALE GENOMIC DNA]</scope>
    <source>
        <strain evidence="2">CGMCC 1.16444</strain>
    </source>
</reference>
<comment type="caution">
    <text evidence="1">The sequence shown here is derived from an EMBL/GenBank/DDBJ whole genome shotgun (WGS) entry which is preliminary data.</text>
</comment>
<proteinExistence type="predicted"/>
<dbReference type="InterPro" id="IPR006450">
    <property type="entry name" value="Phage_HK97_gp6-like"/>
</dbReference>
<dbReference type="Gene3D" id="1.10.3230.30">
    <property type="entry name" value="Phage gp6-like head-tail connector protein"/>
    <property type="match status" value="1"/>
</dbReference>
<gene>
    <name evidence="1" type="ORF">ACFPFW_07175</name>
</gene>
<dbReference type="CDD" id="cd08054">
    <property type="entry name" value="gp6"/>
    <property type="match status" value="1"/>
</dbReference>
<sequence>MPLILLTEPEEEPLSLADLKLFLKLDHDEDDTLVGSLISAARRHVETVTGRRLVSQIWRLVLDAWPADGVVHLPLAPVVAVEAARLRAGDGTPTVLATGGWVLDPASSRLHVPSRPSVLRPFAGIEIDIQAGYGGADDVPPGLKQAVRLLVAHWYENRAVDSAGGQIAVPIAAAALMAPERAVRL</sequence>
<evidence type="ECO:0000313" key="2">
    <source>
        <dbReference type="Proteomes" id="UP001595796"/>
    </source>
</evidence>